<dbReference type="SUPFAM" id="SSF53335">
    <property type="entry name" value="S-adenosyl-L-methionine-dependent methyltransferases"/>
    <property type="match status" value="1"/>
</dbReference>
<keyword evidence="1 4" id="KW-0489">Methyltransferase</keyword>
<organism evidence="4 5">
    <name type="scientific">Desertihabitans brevis</name>
    <dbReference type="NCBI Taxonomy" id="2268447"/>
    <lineage>
        <taxon>Bacteria</taxon>
        <taxon>Bacillati</taxon>
        <taxon>Actinomycetota</taxon>
        <taxon>Actinomycetes</taxon>
        <taxon>Propionibacteriales</taxon>
        <taxon>Propionibacteriaceae</taxon>
        <taxon>Desertihabitans</taxon>
    </lineage>
</organism>
<evidence type="ECO:0000313" key="5">
    <source>
        <dbReference type="Proteomes" id="UP000252770"/>
    </source>
</evidence>
<proteinExistence type="predicted"/>
<dbReference type="GO" id="GO:0032259">
    <property type="term" value="P:methylation"/>
    <property type="evidence" value="ECO:0007669"/>
    <property type="project" value="UniProtKB-KW"/>
</dbReference>
<dbReference type="PANTHER" id="PTHR10509:SF85">
    <property type="entry name" value="O-METHYLTRANSFERASE RV1220C-RELATED"/>
    <property type="match status" value="1"/>
</dbReference>
<dbReference type="InterPro" id="IPR002935">
    <property type="entry name" value="SAM_O-MeTrfase"/>
</dbReference>
<gene>
    <name evidence="4" type="ORF">DT076_15670</name>
</gene>
<dbReference type="GO" id="GO:0008171">
    <property type="term" value="F:O-methyltransferase activity"/>
    <property type="evidence" value="ECO:0007669"/>
    <property type="project" value="InterPro"/>
</dbReference>
<accession>A0A367YS58</accession>
<dbReference type="GO" id="GO:0008757">
    <property type="term" value="F:S-adenosylmethionine-dependent methyltransferase activity"/>
    <property type="evidence" value="ECO:0007669"/>
    <property type="project" value="TreeGrafter"/>
</dbReference>
<evidence type="ECO:0000256" key="2">
    <source>
        <dbReference type="ARBA" id="ARBA00022679"/>
    </source>
</evidence>
<keyword evidence="2 4" id="KW-0808">Transferase</keyword>
<dbReference type="AlphaFoldDB" id="A0A367YS58"/>
<comment type="caution">
    <text evidence="4">The sequence shown here is derived from an EMBL/GenBank/DDBJ whole genome shotgun (WGS) entry which is preliminary data.</text>
</comment>
<evidence type="ECO:0000313" key="4">
    <source>
        <dbReference type="EMBL" id="RCK68658.1"/>
    </source>
</evidence>
<dbReference type="Pfam" id="PF01596">
    <property type="entry name" value="Methyltransf_3"/>
    <property type="match status" value="1"/>
</dbReference>
<reference evidence="4 5" key="1">
    <citation type="submission" date="2018-07" db="EMBL/GenBank/DDBJ databases">
        <title>Desertimonas flava gen. nov. sp. nov.</title>
        <authorList>
            <person name="Liu S."/>
        </authorList>
    </citation>
    <scope>NUCLEOTIDE SEQUENCE [LARGE SCALE GENOMIC DNA]</scope>
    <source>
        <strain evidence="4 5">16Sb5-5</strain>
    </source>
</reference>
<sequence length="217" mass="22694">MNQSPQGPTAPTPELWAWTETFVPEPPHAAEARASAEQAGELTVSRGGAALLTLLARTVSARAVVEIGSGAGVSALALFAGMVPNGILTSVDTEAEPQADARRTLLTAGIPSNRFRLISGRALDVLPRLSDGGYDLVLINGDKLEYVEYIAQAQRLLRSGGLVVVESVLLGGRTADASNEDDETIVIREALEAVAEAEDLTYSLLPVGDGVLVAVKH</sequence>
<keyword evidence="5" id="KW-1185">Reference proteome</keyword>
<keyword evidence="3" id="KW-0949">S-adenosyl-L-methionine</keyword>
<evidence type="ECO:0000256" key="3">
    <source>
        <dbReference type="ARBA" id="ARBA00022691"/>
    </source>
</evidence>
<dbReference type="PROSITE" id="PS51682">
    <property type="entry name" value="SAM_OMT_I"/>
    <property type="match status" value="1"/>
</dbReference>
<dbReference type="PANTHER" id="PTHR10509">
    <property type="entry name" value="O-METHYLTRANSFERASE-RELATED"/>
    <property type="match status" value="1"/>
</dbReference>
<protein>
    <submittedName>
        <fullName evidence="4">O-methyltransferase</fullName>
    </submittedName>
</protein>
<dbReference type="CDD" id="cd02440">
    <property type="entry name" value="AdoMet_MTases"/>
    <property type="match status" value="1"/>
</dbReference>
<dbReference type="Proteomes" id="UP000252770">
    <property type="component" value="Unassembled WGS sequence"/>
</dbReference>
<dbReference type="EMBL" id="QOUI01000010">
    <property type="protein sequence ID" value="RCK68658.1"/>
    <property type="molecule type" value="Genomic_DNA"/>
</dbReference>
<evidence type="ECO:0000256" key="1">
    <source>
        <dbReference type="ARBA" id="ARBA00022603"/>
    </source>
</evidence>
<dbReference type="RefSeq" id="WP_114127629.1">
    <property type="nucleotide sequence ID" value="NZ_QOUI01000010.1"/>
</dbReference>
<dbReference type="Gene3D" id="3.40.50.150">
    <property type="entry name" value="Vaccinia Virus protein VP39"/>
    <property type="match status" value="1"/>
</dbReference>
<dbReference type="InterPro" id="IPR050362">
    <property type="entry name" value="Cation-dep_OMT"/>
</dbReference>
<name>A0A367YS58_9ACTN</name>
<dbReference type="InterPro" id="IPR029063">
    <property type="entry name" value="SAM-dependent_MTases_sf"/>
</dbReference>